<keyword evidence="1" id="KW-0472">Membrane</keyword>
<reference evidence="2 3" key="1">
    <citation type="submission" date="2021-03" db="EMBL/GenBank/DDBJ databases">
        <title>Complete genome of Streptomyces formicae strain 1H-GS9 (DSM 100524).</title>
        <authorList>
            <person name="Atanasov K.E."/>
            <person name="Altabella T."/>
            <person name="Ferrer A."/>
        </authorList>
    </citation>
    <scope>NUCLEOTIDE SEQUENCE [LARGE SCALE GENOMIC DNA]</scope>
    <source>
        <strain evidence="2 3">1H-GS9</strain>
    </source>
</reference>
<keyword evidence="1" id="KW-1133">Transmembrane helix</keyword>
<dbReference type="EMBL" id="CP071872">
    <property type="protein sequence ID" value="UNM13550.1"/>
    <property type="molecule type" value="Genomic_DNA"/>
</dbReference>
<name>A0ABY3WSK2_9ACTN</name>
<proteinExistence type="predicted"/>
<sequence>MHTINGLWRWRHNPLRRATDLVEAWAALAALVLLAVAVPAVGWICGGLTDDALRESVRAQRAERHLTTARVLRTAPHPEQTVAEPEASTEQRIRRAVVAEWTSADGSRRSGTVTTHVRTADPGDTFRIWTDGRGRAVSRPLDHDTARTHAVLAGLAAAAVAAGSVEGARRLFVRQLMQRRYEQLDRAWAKAGPDWGRTGAGS</sequence>
<feature type="transmembrane region" description="Helical" evidence="1">
    <location>
        <begin position="21"/>
        <end position="44"/>
    </location>
</feature>
<evidence type="ECO:0000313" key="3">
    <source>
        <dbReference type="Proteomes" id="UP000828924"/>
    </source>
</evidence>
<protein>
    <recommendedName>
        <fullName evidence="4">Integral membrane protein</fullName>
    </recommendedName>
</protein>
<keyword evidence="3" id="KW-1185">Reference proteome</keyword>
<evidence type="ECO:0000256" key="1">
    <source>
        <dbReference type="SAM" id="Phobius"/>
    </source>
</evidence>
<dbReference type="PANTHER" id="PTHR42305">
    <property type="entry name" value="MEMBRANE PROTEIN RV1733C-RELATED"/>
    <property type="match status" value="1"/>
</dbReference>
<gene>
    <name evidence="2" type="ORF">J4032_20590</name>
</gene>
<dbReference type="RefSeq" id="WP_242332462.1">
    <property type="nucleotide sequence ID" value="NZ_CP071872.1"/>
</dbReference>
<evidence type="ECO:0008006" key="4">
    <source>
        <dbReference type="Google" id="ProtNLM"/>
    </source>
</evidence>
<dbReference type="PANTHER" id="PTHR42305:SF1">
    <property type="entry name" value="MEMBRANE PROTEIN RV1733C-RELATED"/>
    <property type="match status" value="1"/>
</dbReference>
<dbReference type="InterPro" id="IPR039708">
    <property type="entry name" value="MT1774/Rv1733c-like"/>
</dbReference>
<evidence type="ECO:0000313" key="2">
    <source>
        <dbReference type="EMBL" id="UNM13550.1"/>
    </source>
</evidence>
<accession>A0ABY3WSK2</accession>
<keyword evidence="1" id="KW-0812">Transmembrane</keyword>
<organism evidence="2 3">
    <name type="scientific">Streptomyces formicae</name>
    <dbReference type="NCBI Taxonomy" id="1616117"/>
    <lineage>
        <taxon>Bacteria</taxon>
        <taxon>Bacillati</taxon>
        <taxon>Actinomycetota</taxon>
        <taxon>Actinomycetes</taxon>
        <taxon>Kitasatosporales</taxon>
        <taxon>Streptomycetaceae</taxon>
        <taxon>Streptomyces</taxon>
    </lineage>
</organism>
<dbReference type="Proteomes" id="UP000828924">
    <property type="component" value="Chromosome"/>
</dbReference>